<feature type="region of interest" description="Disordered" evidence="1">
    <location>
        <begin position="1"/>
        <end position="100"/>
    </location>
</feature>
<evidence type="ECO:0000313" key="2">
    <source>
        <dbReference type="EMBL" id="EPE08875.1"/>
    </source>
</evidence>
<gene>
    <name evidence="2" type="ORF">F503_04462</name>
</gene>
<feature type="compositionally biased region" description="Basic and acidic residues" evidence="1">
    <location>
        <begin position="7"/>
        <end position="26"/>
    </location>
</feature>
<dbReference type="Proteomes" id="UP000016923">
    <property type="component" value="Unassembled WGS sequence"/>
</dbReference>
<reference evidence="2 3" key="1">
    <citation type="journal article" date="2013" name="BMC Genomics">
        <title>The genome and transcriptome of the pine saprophyte Ophiostoma piceae, and a comparison with the bark beetle-associated pine pathogen Grosmannia clavigera.</title>
        <authorList>
            <person name="Haridas S."/>
            <person name="Wang Y."/>
            <person name="Lim L."/>
            <person name="Massoumi Alamouti S."/>
            <person name="Jackman S."/>
            <person name="Docking R."/>
            <person name="Robertson G."/>
            <person name="Birol I."/>
            <person name="Bohlmann J."/>
            <person name="Breuil C."/>
        </authorList>
    </citation>
    <scope>NUCLEOTIDE SEQUENCE [LARGE SCALE GENOMIC DNA]</scope>
    <source>
        <strain evidence="2 3">UAMH 11346</strain>
    </source>
</reference>
<sequence length="100" mass="10834">MFQEDNSSERHEPVSADDEKADHNNSEHVTAGNRTSEQDTATKSRPHKARHNLRLERDYVHAQAKGGNIGGDDGTRAQSNGGLDELAESSGASVIIRPAK</sequence>
<name>S3D652_OPHP1</name>
<dbReference type="HOGENOM" id="CLU_2306886_0_0_1"/>
<keyword evidence="3" id="KW-1185">Reference proteome</keyword>
<accession>S3D652</accession>
<protein>
    <submittedName>
        <fullName evidence="2">Uncharacterized protein</fullName>
    </submittedName>
</protein>
<organism evidence="2 3">
    <name type="scientific">Ophiostoma piceae (strain UAMH 11346)</name>
    <name type="common">Sap stain fungus</name>
    <dbReference type="NCBI Taxonomy" id="1262450"/>
    <lineage>
        <taxon>Eukaryota</taxon>
        <taxon>Fungi</taxon>
        <taxon>Dikarya</taxon>
        <taxon>Ascomycota</taxon>
        <taxon>Pezizomycotina</taxon>
        <taxon>Sordariomycetes</taxon>
        <taxon>Sordariomycetidae</taxon>
        <taxon>Ophiostomatales</taxon>
        <taxon>Ophiostomataceae</taxon>
        <taxon>Ophiostoma</taxon>
    </lineage>
</organism>
<dbReference type="AlphaFoldDB" id="S3D652"/>
<proteinExistence type="predicted"/>
<evidence type="ECO:0000313" key="3">
    <source>
        <dbReference type="Proteomes" id="UP000016923"/>
    </source>
</evidence>
<dbReference type="EMBL" id="KE148148">
    <property type="protein sequence ID" value="EPE08875.1"/>
    <property type="molecule type" value="Genomic_DNA"/>
</dbReference>
<dbReference type="VEuPathDB" id="FungiDB:F503_04462"/>
<evidence type="ECO:0000256" key="1">
    <source>
        <dbReference type="SAM" id="MobiDB-lite"/>
    </source>
</evidence>